<dbReference type="AlphaFoldDB" id="A0A7W8EFQ0"/>
<feature type="domain" description="FAD-binding FR-type" evidence="4">
    <location>
        <begin position="2"/>
        <end position="100"/>
    </location>
</feature>
<keyword evidence="2" id="KW-0408">Iron</keyword>
<dbReference type="PROSITE" id="PS51384">
    <property type="entry name" value="FAD_FR"/>
    <property type="match status" value="1"/>
</dbReference>
<dbReference type="PANTHER" id="PTHR47354:SF5">
    <property type="entry name" value="PROTEIN RFBI"/>
    <property type="match status" value="1"/>
</dbReference>
<dbReference type="GO" id="GO:0016491">
    <property type="term" value="F:oxidoreductase activity"/>
    <property type="evidence" value="ECO:0007669"/>
    <property type="project" value="InterPro"/>
</dbReference>
<dbReference type="SUPFAM" id="SSF52343">
    <property type="entry name" value="Ferredoxin reductase-like, C-terminal NADP-linked domain"/>
    <property type="match status" value="1"/>
</dbReference>
<comment type="cofactor">
    <cofactor evidence="1">
        <name>FAD</name>
        <dbReference type="ChEBI" id="CHEBI:57692"/>
    </cofactor>
</comment>
<evidence type="ECO:0000256" key="2">
    <source>
        <dbReference type="ARBA" id="ARBA00022714"/>
    </source>
</evidence>
<dbReference type="Gene3D" id="2.40.30.10">
    <property type="entry name" value="Translation factors"/>
    <property type="match status" value="1"/>
</dbReference>
<dbReference type="InterPro" id="IPR017927">
    <property type="entry name" value="FAD-bd_FR_type"/>
</dbReference>
<accession>A0A7W8EFQ0</accession>
<dbReference type="PANTHER" id="PTHR47354">
    <property type="entry name" value="NADH OXIDOREDUCTASE HCR"/>
    <property type="match status" value="1"/>
</dbReference>
<evidence type="ECO:0000313" key="6">
    <source>
        <dbReference type="Proteomes" id="UP000568380"/>
    </source>
</evidence>
<dbReference type="SUPFAM" id="SSF63380">
    <property type="entry name" value="Riboflavin synthase domain-like"/>
    <property type="match status" value="1"/>
</dbReference>
<proteinExistence type="predicted"/>
<dbReference type="GO" id="GO:0051537">
    <property type="term" value="F:2 iron, 2 sulfur cluster binding"/>
    <property type="evidence" value="ECO:0007669"/>
    <property type="project" value="UniProtKB-KW"/>
</dbReference>
<dbReference type="InterPro" id="IPR017938">
    <property type="entry name" value="Riboflavin_synthase-like_b-brl"/>
</dbReference>
<evidence type="ECO:0000256" key="1">
    <source>
        <dbReference type="ARBA" id="ARBA00001974"/>
    </source>
</evidence>
<sequence length="222" mass="24174">MTKWQSARLIETRDETPSARTLVFDVPGWPGHLAGQHVDVRLTAEDGYTARRSYSLATTQGVELTVQRLEDGEVSPYLTQVMEPDDQLEIRGPVGGWFVWRPDDPAPVLLVAGGAGIVPLMAMIRTRRVAGVATPFQLIYSLRSPEQLYYADELRKPDPGVEASLVYTRVRNSRLTAADLPGPGPDCFVCGPTGFVEAAADLLVGLGHDPARVKTERFGASS</sequence>
<keyword evidence="2" id="KW-0001">2Fe-2S</keyword>
<name>A0A7W8EFQ0_9ACTN</name>
<evidence type="ECO:0000256" key="3">
    <source>
        <dbReference type="ARBA" id="ARBA00023014"/>
    </source>
</evidence>
<keyword evidence="6" id="KW-1185">Reference proteome</keyword>
<dbReference type="PRINTS" id="PR00409">
    <property type="entry name" value="PHDIOXRDTASE"/>
</dbReference>
<dbReference type="InterPro" id="IPR008333">
    <property type="entry name" value="Cbr1-like_FAD-bd_dom"/>
</dbReference>
<keyword evidence="3" id="KW-0411">Iron-sulfur</keyword>
<dbReference type="EMBL" id="JACHIN010000002">
    <property type="protein sequence ID" value="MBB5076677.1"/>
    <property type="molecule type" value="Genomic_DNA"/>
</dbReference>
<dbReference type="InterPro" id="IPR001433">
    <property type="entry name" value="OxRdtase_FAD/NAD-bd"/>
</dbReference>
<dbReference type="InterPro" id="IPR039261">
    <property type="entry name" value="FNR_nucleotide-bd"/>
</dbReference>
<comment type="caution">
    <text evidence="5">The sequence shown here is derived from an EMBL/GenBank/DDBJ whole genome shotgun (WGS) entry which is preliminary data.</text>
</comment>
<organism evidence="5 6">
    <name type="scientific">Nonomuraea endophytica</name>
    <dbReference type="NCBI Taxonomy" id="714136"/>
    <lineage>
        <taxon>Bacteria</taxon>
        <taxon>Bacillati</taxon>
        <taxon>Actinomycetota</taxon>
        <taxon>Actinomycetes</taxon>
        <taxon>Streptosporangiales</taxon>
        <taxon>Streptosporangiaceae</taxon>
        <taxon>Nonomuraea</taxon>
    </lineage>
</organism>
<reference evidence="5 6" key="1">
    <citation type="submission" date="2020-08" db="EMBL/GenBank/DDBJ databases">
        <title>Genomic Encyclopedia of Type Strains, Phase IV (KMG-IV): sequencing the most valuable type-strain genomes for metagenomic binning, comparative biology and taxonomic classification.</title>
        <authorList>
            <person name="Goeker M."/>
        </authorList>
    </citation>
    <scope>NUCLEOTIDE SEQUENCE [LARGE SCALE GENOMIC DNA]</scope>
    <source>
        <strain evidence="5 6">DSM 45385</strain>
    </source>
</reference>
<dbReference type="Pfam" id="PF00970">
    <property type="entry name" value="FAD_binding_6"/>
    <property type="match status" value="1"/>
</dbReference>
<dbReference type="Gene3D" id="3.40.50.80">
    <property type="entry name" value="Nucleotide-binding domain of ferredoxin-NADP reductase (FNR) module"/>
    <property type="match status" value="1"/>
</dbReference>
<evidence type="ECO:0000313" key="5">
    <source>
        <dbReference type="EMBL" id="MBB5076677.1"/>
    </source>
</evidence>
<dbReference type="Proteomes" id="UP000568380">
    <property type="component" value="Unassembled WGS sequence"/>
</dbReference>
<dbReference type="CDD" id="cd06217">
    <property type="entry name" value="FNR_iron_sulfur_binding_3"/>
    <property type="match status" value="1"/>
</dbReference>
<evidence type="ECO:0000259" key="4">
    <source>
        <dbReference type="PROSITE" id="PS51384"/>
    </source>
</evidence>
<dbReference type="RefSeq" id="WP_184960199.1">
    <property type="nucleotide sequence ID" value="NZ_JACHIN010000002.1"/>
</dbReference>
<dbReference type="Pfam" id="PF00175">
    <property type="entry name" value="NAD_binding_1"/>
    <property type="match status" value="1"/>
</dbReference>
<keyword evidence="2" id="KW-0479">Metal-binding</keyword>
<protein>
    <submittedName>
        <fullName evidence="5">Ferredoxin-NADP reductase</fullName>
    </submittedName>
</protein>
<gene>
    <name evidence="5" type="ORF">HNR40_002141</name>
</gene>
<dbReference type="InterPro" id="IPR050415">
    <property type="entry name" value="MRET"/>
</dbReference>